<dbReference type="RefSeq" id="WP_091400780.1">
    <property type="nucleotide sequence ID" value="NZ_FNQY01000028.1"/>
</dbReference>
<accession>A0A1H4C701</accession>
<dbReference type="STRING" id="551991.SAMN05192529_1284"/>
<dbReference type="EMBL" id="FNQY01000028">
    <property type="protein sequence ID" value="SEA55862.1"/>
    <property type="molecule type" value="Genomic_DNA"/>
</dbReference>
<proteinExistence type="predicted"/>
<organism evidence="1 2">
    <name type="scientific">Arachidicoccus rhizosphaerae</name>
    <dbReference type="NCBI Taxonomy" id="551991"/>
    <lineage>
        <taxon>Bacteria</taxon>
        <taxon>Pseudomonadati</taxon>
        <taxon>Bacteroidota</taxon>
        <taxon>Chitinophagia</taxon>
        <taxon>Chitinophagales</taxon>
        <taxon>Chitinophagaceae</taxon>
        <taxon>Arachidicoccus</taxon>
    </lineage>
</organism>
<dbReference type="Proteomes" id="UP000199041">
    <property type="component" value="Unassembled WGS sequence"/>
</dbReference>
<evidence type="ECO:0000313" key="2">
    <source>
        <dbReference type="Proteomes" id="UP000199041"/>
    </source>
</evidence>
<reference evidence="1 2" key="1">
    <citation type="submission" date="2016-10" db="EMBL/GenBank/DDBJ databases">
        <authorList>
            <person name="de Groot N.N."/>
        </authorList>
    </citation>
    <scope>NUCLEOTIDE SEQUENCE [LARGE SCALE GENOMIC DNA]</scope>
    <source>
        <strain evidence="1 2">Vu-144</strain>
    </source>
</reference>
<sequence>MTKASFYLTLFLISTNLIQAQKIQPDIRSNENFITVNRQLSINKQENNPIIYLNAKQGPGIAWIKDIDFSFGTIEFDIKGKNIPQECFIGLAYHGLNDSTYDAIYFRPFNFNAKDTLSHSHAIQYISMPKYDWYNLRKTFKGIFENSLNQNIDPDAWFHVKINLTAGHTSVYVNNNPAPCLTLRPLNKNSHGKLGFWVGNGSDGYFSNVYLEKN</sequence>
<dbReference type="OrthoDB" id="118532at2"/>
<protein>
    <recommendedName>
        <fullName evidence="3">3-keto-disaccharide hydrolase domain-containing protein</fullName>
    </recommendedName>
</protein>
<evidence type="ECO:0000313" key="1">
    <source>
        <dbReference type="EMBL" id="SEA55862.1"/>
    </source>
</evidence>
<dbReference type="AlphaFoldDB" id="A0A1H4C701"/>
<evidence type="ECO:0008006" key="3">
    <source>
        <dbReference type="Google" id="ProtNLM"/>
    </source>
</evidence>
<name>A0A1H4C701_9BACT</name>
<gene>
    <name evidence="1" type="ORF">SAMN05192529_1284</name>
</gene>
<keyword evidence="2" id="KW-1185">Reference proteome</keyword>
<dbReference type="Gene3D" id="2.60.120.560">
    <property type="entry name" value="Exo-inulinase, domain 1"/>
    <property type="match status" value="1"/>
</dbReference>